<keyword evidence="5" id="KW-0677">Repeat</keyword>
<evidence type="ECO:0000259" key="8">
    <source>
        <dbReference type="PROSITE" id="PS50222"/>
    </source>
</evidence>
<feature type="domain" description="EF-hand" evidence="8">
    <location>
        <begin position="14"/>
        <end position="49"/>
    </location>
</feature>
<dbReference type="AlphaFoldDB" id="A0A9Q9YXE7"/>
<evidence type="ECO:0000256" key="2">
    <source>
        <dbReference type="ARBA" id="ARBA00004496"/>
    </source>
</evidence>
<dbReference type="OrthoDB" id="424753at2759"/>
<keyword evidence="4" id="KW-0479">Metal-binding</keyword>
<dbReference type="GO" id="GO:0012505">
    <property type="term" value="C:endomembrane system"/>
    <property type="evidence" value="ECO:0007669"/>
    <property type="project" value="UniProtKB-SubCell"/>
</dbReference>
<reference evidence="9" key="1">
    <citation type="submission" date="2025-08" db="UniProtKB">
        <authorList>
            <consortium name="RefSeq"/>
        </authorList>
    </citation>
    <scope>IDENTIFICATION</scope>
    <source>
        <tissue evidence="9">Muscle</tissue>
    </source>
</reference>
<dbReference type="GO" id="GO:0110158">
    <property type="term" value="C:calpain complex"/>
    <property type="evidence" value="ECO:0007669"/>
    <property type="project" value="TreeGrafter"/>
</dbReference>
<name>A0A9Q9YXE7_CYPCA</name>
<proteinExistence type="predicted"/>
<accession>A0A9Q9YXE7</accession>
<protein>
    <submittedName>
        <fullName evidence="9">Calpain small subunit 1-like</fullName>
    </submittedName>
</protein>
<dbReference type="PROSITE" id="PS50222">
    <property type="entry name" value="EF_HAND_2"/>
    <property type="match status" value="1"/>
</dbReference>
<organism evidence="9">
    <name type="scientific">Cyprinus carpio</name>
    <name type="common">Common carp</name>
    <dbReference type="NCBI Taxonomy" id="7962"/>
    <lineage>
        <taxon>Eukaryota</taxon>
        <taxon>Metazoa</taxon>
        <taxon>Chordata</taxon>
        <taxon>Craniata</taxon>
        <taxon>Vertebrata</taxon>
        <taxon>Euteleostomi</taxon>
        <taxon>Actinopterygii</taxon>
        <taxon>Neopterygii</taxon>
        <taxon>Teleostei</taxon>
        <taxon>Ostariophysi</taxon>
        <taxon>Cypriniformes</taxon>
        <taxon>Cyprinidae</taxon>
        <taxon>Cyprininae</taxon>
        <taxon>Cyprinus</taxon>
    </lineage>
</organism>
<dbReference type="PANTHER" id="PTHR46735">
    <property type="entry name" value="CALPAIN, SMALL SUBUNIT 1 A-RELATED"/>
    <property type="match status" value="1"/>
</dbReference>
<evidence type="ECO:0000256" key="7">
    <source>
        <dbReference type="ARBA" id="ARBA00023136"/>
    </source>
</evidence>
<dbReference type="InterPro" id="IPR002048">
    <property type="entry name" value="EF_hand_dom"/>
</dbReference>
<dbReference type="KEGG" id="ccar:122147743"/>
<keyword evidence="6" id="KW-0106">Calcium</keyword>
<evidence type="ECO:0000256" key="1">
    <source>
        <dbReference type="ARBA" id="ARBA00004308"/>
    </source>
</evidence>
<dbReference type="Pfam" id="PF21875">
    <property type="entry name" value="CAPN13-like_C_EFh"/>
    <property type="match status" value="1"/>
</dbReference>
<dbReference type="InterPro" id="IPR018247">
    <property type="entry name" value="EF_Hand_1_Ca_BS"/>
</dbReference>
<sequence>MGRLDLTEFQALWEKLRKWTGIFMTFDKNKNQALDYLEIPAALTAAGIRVDEFILQLIGLRYTEPDMTVSFPGFLFLLMKLDCMMRKFQSFDMTGMGVISVNSRQFLHMTMYN</sequence>
<dbReference type="RefSeq" id="XP_042627530.1">
    <property type="nucleotide sequence ID" value="XM_042771596.1"/>
</dbReference>
<dbReference type="GO" id="GO:0005509">
    <property type="term" value="F:calcium ion binding"/>
    <property type="evidence" value="ECO:0007669"/>
    <property type="project" value="InterPro"/>
</dbReference>
<evidence type="ECO:0000313" key="9">
    <source>
        <dbReference type="RefSeq" id="XP_042627530.1"/>
    </source>
</evidence>
<evidence type="ECO:0000256" key="5">
    <source>
        <dbReference type="ARBA" id="ARBA00022737"/>
    </source>
</evidence>
<evidence type="ECO:0000256" key="3">
    <source>
        <dbReference type="ARBA" id="ARBA00022490"/>
    </source>
</evidence>
<keyword evidence="7" id="KW-0472">Membrane</keyword>
<keyword evidence="3" id="KW-0963">Cytoplasm</keyword>
<comment type="subcellular location">
    <subcellularLocation>
        <location evidence="2">Cytoplasm</location>
    </subcellularLocation>
    <subcellularLocation>
        <location evidence="1">Endomembrane system</location>
    </subcellularLocation>
</comment>
<evidence type="ECO:0000256" key="4">
    <source>
        <dbReference type="ARBA" id="ARBA00022723"/>
    </source>
</evidence>
<dbReference type="PROSITE" id="PS00018">
    <property type="entry name" value="EF_HAND_1"/>
    <property type="match status" value="1"/>
</dbReference>
<dbReference type="InterPro" id="IPR054069">
    <property type="entry name" value="CAPN3/13-like_C_EFh"/>
</dbReference>
<gene>
    <name evidence="9" type="primary">LOC122147743</name>
</gene>
<dbReference type="Proteomes" id="UP001155660">
    <property type="component" value="Chromosome A15"/>
</dbReference>
<dbReference type="PANTHER" id="PTHR46735:SF3">
    <property type="entry name" value="CALPAIN SMALL SUBUNIT 1-RELATED"/>
    <property type="match status" value="1"/>
</dbReference>
<evidence type="ECO:0000256" key="6">
    <source>
        <dbReference type="ARBA" id="ARBA00022837"/>
    </source>
</evidence>
<dbReference type="GeneID" id="122147743"/>